<keyword evidence="3 6" id="KW-0067">ATP-binding</keyword>
<dbReference type="SUPFAM" id="SSF52540">
    <property type="entry name" value="P-loop containing nucleoside triphosphate hydrolases"/>
    <property type="match status" value="1"/>
</dbReference>
<feature type="domain" description="ABC transporter" evidence="5">
    <location>
        <begin position="8"/>
        <end position="243"/>
    </location>
</feature>
<organism evidence="6 7">
    <name type="scientific">Promicromonospora citrea</name>
    <dbReference type="NCBI Taxonomy" id="43677"/>
    <lineage>
        <taxon>Bacteria</taxon>
        <taxon>Bacillati</taxon>
        <taxon>Actinomycetota</taxon>
        <taxon>Actinomycetes</taxon>
        <taxon>Micrococcales</taxon>
        <taxon>Promicromonosporaceae</taxon>
        <taxon>Promicromonospora</taxon>
    </lineage>
</organism>
<evidence type="ECO:0000256" key="3">
    <source>
        <dbReference type="ARBA" id="ARBA00022840"/>
    </source>
</evidence>
<reference evidence="6" key="1">
    <citation type="journal article" date="2014" name="Int. J. Syst. Evol. Microbiol.">
        <title>Complete genome sequence of Corynebacterium casei LMG S-19264T (=DSM 44701T), isolated from a smear-ripened cheese.</title>
        <authorList>
            <consortium name="US DOE Joint Genome Institute (JGI-PGF)"/>
            <person name="Walter F."/>
            <person name="Albersmeier A."/>
            <person name="Kalinowski J."/>
            <person name="Ruckert C."/>
        </authorList>
    </citation>
    <scope>NUCLEOTIDE SEQUENCE</scope>
    <source>
        <strain evidence="6">JCM 3051</strain>
    </source>
</reference>
<dbReference type="GO" id="GO:0022857">
    <property type="term" value="F:transmembrane transporter activity"/>
    <property type="evidence" value="ECO:0007669"/>
    <property type="project" value="TreeGrafter"/>
</dbReference>
<accession>A0A8H9GEU7</accession>
<proteinExistence type="predicted"/>
<dbReference type="Pfam" id="PF00005">
    <property type="entry name" value="ABC_tran"/>
    <property type="match status" value="1"/>
</dbReference>
<evidence type="ECO:0000256" key="4">
    <source>
        <dbReference type="SAM" id="MobiDB-lite"/>
    </source>
</evidence>
<evidence type="ECO:0000256" key="1">
    <source>
        <dbReference type="ARBA" id="ARBA00022448"/>
    </source>
</evidence>
<evidence type="ECO:0000313" key="7">
    <source>
        <dbReference type="Proteomes" id="UP000655589"/>
    </source>
</evidence>
<dbReference type="AlphaFoldDB" id="A0A8H9GEU7"/>
<dbReference type="EMBL" id="BMPT01000003">
    <property type="protein sequence ID" value="GGM15542.1"/>
    <property type="molecule type" value="Genomic_DNA"/>
</dbReference>
<dbReference type="Proteomes" id="UP000655589">
    <property type="component" value="Unassembled WGS sequence"/>
</dbReference>
<dbReference type="GO" id="GO:0005524">
    <property type="term" value="F:ATP binding"/>
    <property type="evidence" value="ECO:0007669"/>
    <property type="project" value="UniProtKB-KW"/>
</dbReference>
<reference evidence="6" key="2">
    <citation type="submission" date="2020-09" db="EMBL/GenBank/DDBJ databases">
        <authorList>
            <person name="Sun Q."/>
            <person name="Ohkuma M."/>
        </authorList>
    </citation>
    <scope>NUCLEOTIDE SEQUENCE</scope>
    <source>
        <strain evidence="6">JCM 3051</strain>
    </source>
</reference>
<dbReference type="InterPro" id="IPR027417">
    <property type="entry name" value="P-loop_NTPase"/>
</dbReference>
<sequence>MTGADGVVTLDRVTKTYDGRVTALDDVSLTVADGDLVAVVGASGSGKSTLLHLMGTLDRPTSGTVRVAGQRVDTLGDRALSVLRAQRIGFVFQQSHLADRQTAVRNVETGLLYAGVPRRRREALALEALDTVGLAHRAGHLPHQLSGGERQRVGIARALVTSPAVVLADEPTGALDSVTGAAVVDLFRTLNATGVAIVVITHDQEVAAALPRRVTLRDGHVVSDVTTSPGDDLAGGLPRQVTTSPGDYLGGRGVGRG</sequence>
<dbReference type="InterPro" id="IPR003439">
    <property type="entry name" value="ABC_transporter-like_ATP-bd"/>
</dbReference>
<dbReference type="PANTHER" id="PTHR24220">
    <property type="entry name" value="IMPORT ATP-BINDING PROTEIN"/>
    <property type="match status" value="1"/>
</dbReference>
<dbReference type="GO" id="GO:0016887">
    <property type="term" value="F:ATP hydrolysis activity"/>
    <property type="evidence" value="ECO:0007669"/>
    <property type="project" value="InterPro"/>
</dbReference>
<dbReference type="PROSITE" id="PS50893">
    <property type="entry name" value="ABC_TRANSPORTER_2"/>
    <property type="match status" value="1"/>
</dbReference>
<gene>
    <name evidence="6" type="ORF">GCM10010102_08920</name>
</gene>
<dbReference type="InterPro" id="IPR015854">
    <property type="entry name" value="ABC_transpr_LolD-like"/>
</dbReference>
<evidence type="ECO:0000313" key="6">
    <source>
        <dbReference type="EMBL" id="GGM15542.1"/>
    </source>
</evidence>
<dbReference type="SMART" id="SM00382">
    <property type="entry name" value="AAA"/>
    <property type="match status" value="1"/>
</dbReference>
<dbReference type="InterPro" id="IPR017911">
    <property type="entry name" value="MacB-like_ATP-bd"/>
</dbReference>
<dbReference type="InterPro" id="IPR017871">
    <property type="entry name" value="ABC_transporter-like_CS"/>
</dbReference>
<evidence type="ECO:0000256" key="2">
    <source>
        <dbReference type="ARBA" id="ARBA00022741"/>
    </source>
</evidence>
<dbReference type="GO" id="GO:0005886">
    <property type="term" value="C:plasma membrane"/>
    <property type="evidence" value="ECO:0007669"/>
    <property type="project" value="TreeGrafter"/>
</dbReference>
<dbReference type="PROSITE" id="PS00211">
    <property type="entry name" value="ABC_TRANSPORTER_1"/>
    <property type="match status" value="1"/>
</dbReference>
<dbReference type="CDD" id="cd03255">
    <property type="entry name" value="ABC_MJ0796_LolCDE_FtsE"/>
    <property type="match status" value="1"/>
</dbReference>
<keyword evidence="1" id="KW-0813">Transport</keyword>
<dbReference type="FunFam" id="3.40.50.300:FF:000032">
    <property type="entry name" value="Export ABC transporter ATP-binding protein"/>
    <property type="match status" value="1"/>
</dbReference>
<feature type="compositionally biased region" description="Gly residues" evidence="4">
    <location>
        <begin position="248"/>
        <end position="257"/>
    </location>
</feature>
<keyword evidence="7" id="KW-1185">Reference proteome</keyword>
<dbReference type="Gene3D" id="3.40.50.300">
    <property type="entry name" value="P-loop containing nucleotide triphosphate hydrolases"/>
    <property type="match status" value="1"/>
</dbReference>
<dbReference type="RefSeq" id="WP_171106012.1">
    <property type="nucleotide sequence ID" value="NZ_BMPT01000003.1"/>
</dbReference>
<dbReference type="InterPro" id="IPR003593">
    <property type="entry name" value="AAA+_ATPase"/>
</dbReference>
<evidence type="ECO:0000259" key="5">
    <source>
        <dbReference type="PROSITE" id="PS50893"/>
    </source>
</evidence>
<keyword evidence="2" id="KW-0547">Nucleotide-binding</keyword>
<dbReference type="PANTHER" id="PTHR24220:SF86">
    <property type="entry name" value="ABC TRANSPORTER ABCH.1"/>
    <property type="match status" value="1"/>
</dbReference>
<name>A0A8H9GEU7_9MICO</name>
<feature type="region of interest" description="Disordered" evidence="4">
    <location>
        <begin position="226"/>
        <end position="257"/>
    </location>
</feature>
<comment type="caution">
    <text evidence="6">The sequence shown here is derived from an EMBL/GenBank/DDBJ whole genome shotgun (WGS) entry which is preliminary data.</text>
</comment>
<protein>
    <submittedName>
        <fullName evidence="6">Peptide ABC transporter ATP-binding protein</fullName>
    </submittedName>
</protein>
<dbReference type="GO" id="GO:0098796">
    <property type="term" value="C:membrane protein complex"/>
    <property type="evidence" value="ECO:0007669"/>
    <property type="project" value="UniProtKB-ARBA"/>
</dbReference>